<name>A0ACB9PD14_BAUVA</name>
<proteinExistence type="predicted"/>
<accession>A0ACB9PD14</accession>
<protein>
    <submittedName>
        <fullName evidence="1">Uncharacterized protein</fullName>
    </submittedName>
</protein>
<evidence type="ECO:0000313" key="2">
    <source>
        <dbReference type="Proteomes" id="UP000828941"/>
    </source>
</evidence>
<reference evidence="1 2" key="1">
    <citation type="journal article" date="2022" name="DNA Res.">
        <title>Chromosomal-level genome assembly of the orchid tree Bauhinia variegata (Leguminosae; Cercidoideae) supports the allotetraploid origin hypothesis of Bauhinia.</title>
        <authorList>
            <person name="Zhong Y."/>
            <person name="Chen Y."/>
            <person name="Zheng D."/>
            <person name="Pang J."/>
            <person name="Liu Y."/>
            <person name="Luo S."/>
            <person name="Meng S."/>
            <person name="Qian L."/>
            <person name="Wei D."/>
            <person name="Dai S."/>
            <person name="Zhou R."/>
        </authorList>
    </citation>
    <scope>NUCLEOTIDE SEQUENCE [LARGE SCALE GENOMIC DNA]</scope>
    <source>
        <strain evidence="1">BV-YZ2020</strain>
    </source>
</reference>
<dbReference type="Proteomes" id="UP000828941">
    <property type="component" value="Chromosome 4"/>
</dbReference>
<dbReference type="EMBL" id="CM039429">
    <property type="protein sequence ID" value="KAI4346709.1"/>
    <property type="molecule type" value="Genomic_DNA"/>
</dbReference>
<sequence>MGILAQYFGCSAFASAAVAKSSSIIEDLCPRFSLAQLRKFTNFDPDREICGVWGKLYKCSIDGGSDHTIAIVPATPCNKNEQCCSASFGIPIWYLSLDFAMTRKMKPCSFMSTCPMEAPVTTFIAITGMATWNRSRGRKGLRFA</sequence>
<comment type="caution">
    <text evidence="1">The sequence shown here is derived from an EMBL/GenBank/DDBJ whole genome shotgun (WGS) entry which is preliminary data.</text>
</comment>
<keyword evidence="2" id="KW-1185">Reference proteome</keyword>
<organism evidence="1 2">
    <name type="scientific">Bauhinia variegata</name>
    <name type="common">Purple orchid tree</name>
    <name type="synonym">Phanera variegata</name>
    <dbReference type="NCBI Taxonomy" id="167791"/>
    <lineage>
        <taxon>Eukaryota</taxon>
        <taxon>Viridiplantae</taxon>
        <taxon>Streptophyta</taxon>
        <taxon>Embryophyta</taxon>
        <taxon>Tracheophyta</taxon>
        <taxon>Spermatophyta</taxon>
        <taxon>Magnoliopsida</taxon>
        <taxon>eudicotyledons</taxon>
        <taxon>Gunneridae</taxon>
        <taxon>Pentapetalae</taxon>
        <taxon>rosids</taxon>
        <taxon>fabids</taxon>
        <taxon>Fabales</taxon>
        <taxon>Fabaceae</taxon>
        <taxon>Cercidoideae</taxon>
        <taxon>Cercideae</taxon>
        <taxon>Bauhiniinae</taxon>
        <taxon>Bauhinia</taxon>
    </lineage>
</organism>
<evidence type="ECO:0000313" key="1">
    <source>
        <dbReference type="EMBL" id="KAI4346709.1"/>
    </source>
</evidence>
<gene>
    <name evidence="1" type="ORF">L6164_007582</name>
</gene>